<gene>
    <name evidence="10" type="ORF">BC643_2092</name>
</gene>
<evidence type="ECO:0000256" key="6">
    <source>
        <dbReference type="ARBA" id="ARBA00023235"/>
    </source>
</evidence>
<feature type="binding site" evidence="9">
    <location>
        <position position="95"/>
    </location>
    <ligand>
        <name>substrate</name>
    </ligand>
</feature>
<evidence type="ECO:0000256" key="8">
    <source>
        <dbReference type="PIRSR" id="PIRSR016020-1"/>
    </source>
</evidence>
<dbReference type="AlphaFoldDB" id="A0A419W8F1"/>
<evidence type="ECO:0000256" key="2">
    <source>
        <dbReference type="ARBA" id="ARBA00001913"/>
    </source>
</evidence>
<dbReference type="PANTHER" id="PTHR11122">
    <property type="entry name" value="APOSPORY-ASSOCIATED PROTEIN C-RELATED"/>
    <property type="match status" value="1"/>
</dbReference>
<dbReference type="Pfam" id="PF01263">
    <property type="entry name" value="Aldose_epim"/>
    <property type="match status" value="1"/>
</dbReference>
<protein>
    <recommendedName>
        <fullName evidence="7">Putative glucose-6-phosphate 1-epimerase</fullName>
        <ecNumber evidence="7">5.1.3.15</ecNumber>
    </recommendedName>
</protein>
<dbReference type="Gene3D" id="2.70.98.10">
    <property type="match status" value="1"/>
</dbReference>
<dbReference type="GO" id="GO:0030246">
    <property type="term" value="F:carbohydrate binding"/>
    <property type="evidence" value="ECO:0007669"/>
    <property type="project" value="UniProtKB-UniRule"/>
</dbReference>
<dbReference type="OrthoDB" id="9790727at2"/>
<dbReference type="CDD" id="cd09020">
    <property type="entry name" value="D-hex-6-P-epi_like"/>
    <property type="match status" value="1"/>
</dbReference>
<dbReference type="InterPro" id="IPR011013">
    <property type="entry name" value="Gal_mutarotase_sf_dom"/>
</dbReference>
<dbReference type="PANTHER" id="PTHR11122:SF13">
    <property type="entry name" value="GLUCOSE-6-PHOSPHATE 1-EPIMERASE"/>
    <property type="match status" value="1"/>
</dbReference>
<evidence type="ECO:0000313" key="11">
    <source>
        <dbReference type="Proteomes" id="UP000283387"/>
    </source>
</evidence>
<proteinExistence type="inferred from homology"/>
<dbReference type="PIRSF" id="PIRSF016020">
    <property type="entry name" value="PHexose_mutarotase"/>
    <property type="match status" value="1"/>
</dbReference>
<dbReference type="GO" id="GO:0005737">
    <property type="term" value="C:cytoplasm"/>
    <property type="evidence" value="ECO:0007669"/>
    <property type="project" value="TreeGrafter"/>
</dbReference>
<dbReference type="GO" id="GO:0005975">
    <property type="term" value="P:carbohydrate metabolic process"/>
    <property type="evidence" value="ECO:0007669"/>
    <property type="project" value="InterPro"/>
</dbReference>
<dbReference type="EMBL" id="RAPN01000001">
    <property type="protein sequence ID" value="RKD91728.1"/>
    <property type="molecule type" value="Genomic_DNA"/>
</dbReference>
<dbReference type="InterPro" id="IPR008183">
    <property type="entry name" value="Aldose_1/G6P_1-epimerase"/>
</dbReference>
<comment type="caution">
    <text evidence="10">The sequence shown here is derived from an EMBL/GenBank/DDBJ whole genome shotgun (WGS) entry which is preliminary data.</text>
</comment>
<evidence type="ECO:0000256" key="7">
    <source>
        <dbReference type="PIRNR" id="PIRNR016020"/>
    </source>
</evidence>
<dbReference type="Proteomes" id="UP000283387">
    <property type="component" value="Unassembled WGS sequence"/>
</dbReference>
<keyword evidence="11" id="KW-1185">Reference proteome</keyword>
<feature type="binding site" evidence="9">
    <location>
        <position position="100"/>
    </location>
    <ligand>
        <name>substrate</name>
    </ligand>
</feature>
<dbReference type="SUPFAM" id="SSF74650">
    <property type="entry name" value="Galactose mutarotase-like"/>
    <property type="match status" value="1"/>
</dbReference>
<feature type="active site" evidence="8">
    <location>
        <position position="273"/>
    </location>
</feature>
<organism evidence="10 11">
    <name type="scientific">Mangrovibacterium diazotrophicum</name>
    <dbReference type="NCBI Taxonomy" id="1261403"/>
    <lineage>
        <taxon>Bacteria</taxon>
        <taxon>Pseudomonadati</taxon>
        <taxon>Bacteroidota</taxon>
        <taxon>Bacteroidia</taxon>
        <taxon>Marinilabiliales</taxon>
        <taxon>Prolixibacteraceae</taxon>
        <taxon>Mangrovibacterium</taxon>
    </lineage>
</organism>
<comment type="similarity">
    <text evidence="3 7">Belongs to the glucose-6-phosphate 1-epimerase family.</text>
</comment>
<evidence type="ECO:0000256" key="1">
    <source>
        <dbReference type="ARBA" id="ARBA00001096"/>
    </source>
</evidence>
<evidence type="ECO:0000256" key="4">
    <source>
        <dbReference type="ARBA" id="ARBA00011245"/>
    </source>
</evidence>
<feature type="binding site" evidence="9">
    <location>
        <position position="74"/>
    </location>
    <ligand>
        <name>substrate</name>
    </ligand>
</feature>
<reference evidence="10 11" key="1">
    <citation type="submission" date="2018-09" db="EMBL/GenBank/DDBJ databases">
        <title>Genomic Encyclopedia of Archaeal and Bacterial Type Strains, Phase II (KMG-II): from individual species to whole genera.</title>
        <authorList>
            <person name="Goeker M."/>
        </authorList>
    </citation>
    <scope>NUCLEOTIDE SEQUENCE [LARGE SCALE GENOMIC DNA]</scope>
    <source>
        <strain evidence="10 11">DSM 27148</strain>
    </source>
</reference>
<evidence type="ECO:0000256" key="9">
    <source>
        <dbReference type="PIRSR" id="PIRSR016020-2"/>
    </source>
</evidence>
<dbReference type="InterPro" id="IPR014718">
    <property type="entry name" value="GH-type_carb-bd"/>
</dbReference>
<dbReference type="EC" id="5.1.3.15" evidence="7"/>
<accession>A0A419W8F1</accession>
<comment type="cofactor">
    <cofactor evidence="2">
        <name>Ca(2+)</name>
        <dbReference type="ChEBI" id="CHEBI:29108"/>
    </cofactor>
</comment>
<keyword evidence="5" id="KW-0106">Calcium</keyword>
<keyword evidence="6 7" id="KW-0413">Isomerase</keyword>
<dbReference type="GO" id="GO:0047938">
    <property type="term" value="F:glucose-6-phosphate 1-epimerase activity"/>
    <property type="evidence" value="ECO:0007669"/>
    <property type="project" value="UniProtKB-UniRule"/>
</dbReference>
<comment type="catalytic activity">
    <reaction evidence="1">
        <text>alpha-D-glucose 6-phosphate = beta-D-glucose 6-phosphate</text>
        <dbReference type="Rhea" id="RHEA:16249"/>
        <dbReference type="ChEBI" id="CHEBI:58225"/>
        <dbReference type="ChEBI" id="CHEBI:58247"/>
        <dbReference type="EC" id="5.1.3.15"/>
    </reaction>
</comment>
<evidence type="ECO:0000256" key="5">
    <source>
        <dbReference type="ARBA" id="ARBA00022837"/>
    </source>
</evidence>
<dbReference type="RefSeq" id="WP_120273007.1">
    <property type="nucleotide sequence ID" value="NZ_RAPN01000001.1"/>
</dbReference>
<name>A0A419W8F1_9BACT</name>
<feature type="active site" evidence="8">
    <location>
        <position position="170"/>
    </location>
</feature>
<dbReference type="InterPro" id="IPR025532">
    <property type="entry name" value="G6P_1-epimerase"/>
</dbReference>
<comment type="subunit">
    <text evidence="4">Monomer.</text>
</comment>
<evidence type="ECO:0000256" key="3">
    <source>
        <dbReference type="ARBA" id="ARBA00005866"/>
    </source>
</evidence>
<evidence type="ECO:0000313" key="10">
    <source>
        <dbReference type="EMBL" id="RKD91728.1"/>
    </source>
</evidence>
<sequence length="300" mass="33437">MIDTDELDDQFGIEGEIGFMEMDGDLVFANISNKYADADICLYGAHVTSFRPVRTMEMLFMSPDTNFEEGKAIRGGIPVCFPWFGPHKTNNSLPQHGFGRLMYWDVLGTKSLPNGETQLDLILKSSEATKAYWPHDFEAIMHFTVGAQLTVSLEVRNISAETFTYGCALHSYFVISDIAHIGIEGLQGLSYLNQLTDTMGKQEEAILKIEEPLTRHYQNTESAVVLADEGYRRRIRIEKEGSKVTTVWNPGAEACVAMSDMPDDGFASFVCIEATASFDYQIELAPGTSFQTTQIFGVEE</sequence>